<dbReference type="InterPro" id="IPR029063">
    <property type="entry name" value="SAM-dependent_MTases_sf"/>
</dbReference>
<dbReference type="PANTHER" id="PTHR43167:SF1">
    <property type="entry name" value="PUTATIVE (AFU_ORTHOLOGUE AFUA_6G01830)-RELATED"/>
    <property type="match status" value="1"/>
</dbReference>
<keyword evidence="1" id="KW-0808">Transferase</keyword>
<dbReference type="SUPFAM" id="SSF53335">
    <property type="entry name" value="S-adenosyl-L-methionine-dependent methyltransferases"/>
    <property type="match status" value="1"/>
</dbReference>
<dbReference type="EMBL" id="LR134477">
    <property type="protein sequence ID" value="VEI14620.1"/>
    <property type="molecule type" value="Genomic_DNA"/>
</dbReference>
<dbReference type="EC" id="2.1.1.-" evidence="1"/>
<gene>
    <name evidence="1" type="ORF">NCTC10951_00490</name>
</gene>
<dbReference type="PANTHER" id="PTHR43167">
    <property type="entry name" value="PUTATIVE (AFU_ORTHOLOGUE AFUA_6G01830)-RELATED"/>
    <property type="match status" value="1"/>
</dbReference>
<dbReference type="PROSITE" id="PS51682">
    <property type="entry name" value="SAM_OMT_I"/>
    <property type="match status" value="1"/>
</dbReference>
<dbReference type="RefSeq" id="WP_126413250.1">
    <property type="nucleotide sequence ID" value="NZ_JASPER010000027.1"/>
</dbReference>
<sequence>MTPERLALVEALLAQGRELDSTEPDHDRRYRNVDQATAELMHLLIRSLRPSSVLEIGTSNGCSTIWLADGLDDRARMVSVESDLRRHHEAIDNLAAARLDDRVELVLGDARQVLEKTQSQSVDFVFLDADRRAYVDYWPDLLRILRPGGLLAVDNCISHATEVAEFISLVQETPGTETALVPVGAGLLLVAGDQ</sequence>
<dbReference type="GO" id="GO:0008171">
    <property type="term" value="F:O-methyltransferase activity"/>
    <property type="evidence" value="ECO:0007669"/>
    <property type="project" value="InterPro"/>
</dbReference>
<dbReference type="InterPro" id="IPR002935">
    <property type="entry name" value="SAM_O-MeTrfase"/>
</dbReference>
<dbReference type="Gene3D" id="3.40.50.150">
    <property type="entry name" value="Vaccinia Virus protein VP39"/>
    <property type="match status" value="1"/>
</dbReference>
<dbReference type="AlphaFoldDB" id="A0A3S4X7V0"/>
<proteinExistence type="predicted"/>
<evidence type="ECO:0000313" key="2">
    <source>
        <dbReference type="Proteomes" id="UP000268658"/>
    </source>
</evidence>
<dbReference type="GO" id="GO:0032259">
    <property type="term" value="P:methylation"/>
    <property type="evidence" value="ECO:0007669"/>
    <property type="project" value="UniProtKB-KW"/>
</dbReference>
<dbReference type="OrthoDB" id="9799672at2"/>
<organism evidence="1 2">
    <name type="scientific">Actinomyces viscosus</name>
    <dbReference type="NCBI Taxonomy" id="1656"/>
    <lineage>
        <taxon>Bacteria</taxon>
        <taxon>Bacillati</taxon>
        <taxon>Actinomycetota</taxon>
        <taxon>Actinomycetes</taxon>
        <taxon>Actinomycetales</taxon>
        <taxon>Actinomycetaceae</taxon>
        <taxon>Actinomyces</taxon>
    </lineage>
</organism>
<dbReference type="KEGG" id="avc:NCTC10951_00490"/>
<dbReference type="Pfam" id="PF01596">
    <property type="entry name" value="Methyltransf_3"/>
    <property type="match status" value="1"/>
</dbReference>
<accession>A0A3S4X7V0</accession>
<evidence type="ECO:0000313" key="1">
    <source>
        <dbReference type="EMBL" id="VEI14620.1"/>
    </source>
</evidence>
<protein>
    <submittedName>
        <fullName evidence="1">O-methyltransferase MSMEG_5073</fullName>
        <ecNumber evidence="1">2.1.1.-</ecNumber>
    </submittedName>
</protein>
<dbReference type="CDD" id="cd02440">
    <property type="entry name" value="AdoMet_MTases"/>
    <property type="match status" value="1"/>
</dbReference>
<dbReference type="Proteomes" id="UP000268658">
    <property type="component" value="Chromosome"/>
</dbReference>
<reference evidence="1 2" key="1">
    <citation type="submission" date="2018-12" db="EMBL/GenBank/DDBJ databases">
        <authorList>
            <consortium name="Pathogen Informatics"/>
        </authorList>
    </citation>
    <scope>NUCLEOTIDE SEQUENCE [LARGE SCALE GENOMIC DNA]</scope>
    <source>
        <strain evidence="1 2">NCTC10951</strain>
    </source>
</reference>
<keyword evidence="1" id="KW-0489">Methyltransferase</keyword>
<name>A0A3S4X7V0_ACTVI</name>